<evidence type="ECO:0000313" key="2">
    <source>
        <dbReference type="WBParaSite" id="PEQ_0001064101-mRNA-1"/>
    </source>
</evidence>
<evidence type="ECO:0000313" key="1">
    <source>
        <dbReference type="Proteomes" id="UP000887564"/>
    </source>
</evidence>
<sequence length="166" mass="18630">MIRQMRRFGIVVFESVTANSKFPLLFFDIFWCALCYKIGHIDLPTCFSVLSSGALRAVGTGNGCFDHMTVMGMEEITYNAVVVLDSTLRLFLHERGKELISCEMHRFWAQVPSVLGRISTFFKCATKNRFENSVVSAGYDQAPVAAISREGRQHAKTPPICILIDI</sequence>
<accession>A0A914S8Y9</accession>
<dbReference type="WBParaSite" id="PEQ_0001064101-mRNA-1">
    <property type="protein sequence ID" value="PEQ_0001064101-mRNA-1"/>
    <property type="gene ID" value="PEQ_0001064101"/>
</dbReference>
<protein>
    <submittedName>
        <fullName evidence="2">Uncharacterized protein</fullName>
    </submittedName>
</protein>
<reference evidence="2" key="1">
    <citation type="submission" date="2022-11" db="UniProtKB">
        <authorList>
            <consortium name="WormBaseParasite"/>
        </authorList>
    </citation>
    <scope>IDENTIFICATION</scope>
</reference>
<name>A0A914S8Y9_PAREQ</name>
<dbReference type="AlphaFoldDB" id="A0A914S8Y9"/>
<proteinExistence type="predicted"/>
<dbReference type="Proteomes" id="UP000887564">
    <property type="component" value="Unplaced"/>
</dbReference>
<keyword evidence="1" id="KW-1185">Reference proteome</keyword>
<organism evidence="1 2">
    <name type="scientific">Parascaris equorum</name>
    <name type="common">Equine roundworm</name>
    <dbReference type="NCBI Taxonomy" id="6256"/>
    <lineage>
        <taxon>Eukaryota</taxon>
        <taxon>Metazoa</taxon>
        <taxon>Ecdysozoa</taxon>
        <taxon>Nematoda</taxon>
        <taxon>Chromadorea</taxon>
        <taxon>Rhabditida</taxon>
        <taxon>Spirurina</taxon>
        <taxon>Ascaridomorpha</taxon>
        <taxon>Ascaridoidea</taxon>
        <taxon>Ascarididae</taxon>
        <taxon>Parascaris</taxon>
    </lineage>
</organism>